<name>A0A370FIP9_9BURK</name>
<dbReference type="Proteomes" id="UP000255265">
    <property type="component" value="Unassembled WGS sequence"/>
</dbReference>
<comment type="caution">
    <text evidence="2">The sequence shown here is derived from an EMBL/GenBank/DDBJ whole genome shotgun (WGS) entry which is preliminary data.</text>
</comment>
<reference evidence="2 3" key="1">
    <citation type="submission" date="2018-07" db="EMBL/GenBank/DDBJ databases">
        <title>Genomic Encyclopedia of Type Strains, Phase IV (KMG-IV): sequencing the most valuable type-strain genomes for metagenomic binning, comparative biology and taxonomic classification.</title>
        <authorList>
            <person name="Goeker M."/>
        </authorList>
    </citation>
    <scope>NUCLEOTIDE SEQUENCE [LARGE SCALE GENOMIC DNA]</scope>
    <source>
        <strain evidence="2 3">DSM 21352</strain>
    </source>
</reference>
<keyword evidence="1" id="KW-0732">Signal</keyword>
<organism evidence="2 3">
    <name type="scientific">Pseudacidovorax intermedius</name>
    <dbReference type="NCBI Taxonomy" id="433924"/>
    <lineage>
        <taxon>Bacteria</taxon>
        <taxon>Pseudomonadati</taxon>
        <taxon>Pseudomonadota</taxon>
        <taxon>Betaproteobacteria</taxon>
        <taxon>Burkholderiales</taxon>
        <taxon>Comamonadaceae</taxon>
        <taxon>Pseudacidovorax</taxon>
    </lineage>
</organism>
<sequence length="131" mass="13302">MTKTSKTLAAAALALFAAAGAVHAEEYEGVLQFNSNLSRAEVQTQGVAAAHGPDLYAEGALAHTTPVMSSPRLRASVQAEAVAAAHAPDQNVQVGSRGDQRFFAGIAPSTVVGGTTWAIRGNTSAAQQGAE</sequence>
<feature type="signal peptide" evidence="1">
    <location>
        <begin position="1"/>
        <end position="24"/>
    </location>
</feature>
<proteinExistence type="predicted"/>
<evidence type="ECO:0008006" key="4">
    <source>
        <dbReference type="Google" id="ProtNLM"/>
    </source>
</evidence>
<gene>
    <name evidence="2" type="ORF">DFR41_10274</name>
</gene>
<feature type="chain" id="PRO_5017034382" description="Alpha/beta hydrolase" evidence="1">
    <location>
        <begin position="25"/>
        <end position="131"/>
    </location>
</feature>
<dbReference type="EMBL" id="QQAV01000002">
    <property type="protein sequence ID" value="RDI27042.1"/>
    <property type="molecule type" value="Genomic_DNA"/>
</dbReference>
<evidence type="ECO:0000313" key="3">
    <source>
        <dbReference type="Proteomes" id="UP000255265"/>
    </source>
</evidence>
<protein>
    <recommendedName>
        <fullName evidence="4">Alpha/beta hydrolase</fullName>
    </recommendedName>
</protein>
<dbReference type="OrthoDB" id="8912671at2"/>
<evidence type="ECO:0000256" key="1">
    <source>
        <dbReference type="SAM" id="SignalP"/>
    </source>
</evidence>
<dbReference type="AlphaFoldDB" id="A0A370FIP9"/>
<keyword evidence="3" id="KW-1185">Reference proteome</keyword>
<evidence type="ECO:0000313" key="2">
    <source>
        <dbReference type="EMBL" id="RDI27042.1"/>
    </source>
</evidence>
<dbReference type="RefSeq" id="WP_114802262.1">
    <property type="nucleotide sequence ID" value="NZ_QQAV01000002.1"/>
</dbReference>
<accession>A0A370FIP9</accession>